<dbReference type="InterPro" id="IPR044951">
    <property type="entry name" value="SPC24-like"/>
</dbReference>
<evidence type="ECO:0008006" key="4">
    <source>
        <dbReference type="Google" id="ProtNLM"/>
    </source>
</evidence>
<gene>
    <name evidence="2" type="ORF">Gogos_018742</name>
</gene>
<dbReference type="PANTHER" id="PTHR35730:SF2">
    <property type="entry name" value="KINETOCHORE PROTEIN SPC24 HOMOLOG-RELATED"/>
    <property type="match status" value="1"/>
</dbReference>
<evidence type="ECO:0000313" key="2">
    <source>
        <dbReference type="EMBL" id="MBA0734853.1"/>
    </source>
</evidence>
<dbReference type="InterPro" id="IPR011009">
    <property type="entry name" value="Kinase-like_dom_sf"/>
</dbReference>
<dbReference type="Gene3D" id="1.10.510.10">
    <property type="entry name" value="Transferase(Phosphotransferase) domain 1"/>
    <property type="match status" value="1"/>
</dbReference>
<accession>A0A7J9BEV8</accession>
<dbReference type="AlphaFoldDB" id="A0A7J9BEV8"/>
<comment type="caution">
    <text evidence="2">The sequence shown here is derived from an EMBL/GenBank/DDBJ whole genome shotgun (WGS) entry which is preliminary data.</text>
</comment>
<reference evidence="2 3" key="1">
    <citation type="journal article" date="2019" name="Genome Biol. Evol.">
        <title>Insights into the evolution of the New World diploid cottons (Gossypium, subgenus Houzingenia) based on genome sequencing.</title>
        <authorList>
            <person name="Grover C.E."/>
            <person name="Arick M.A. 2nd"/>
            <person name="Thrash A."/>
            <person name="Conover J.L."/>
            <person name="Sanders W.S."/>
            <person name="Peterson D.G."/>
            <person name="Frelichowski J.E."/>
            <person name="Scheffler J.A."/>
            <person name="Scheffler B.E."/>
            <person name="Wendel J.F."/>
        </authorList>
    </citation>
    <scope>NUCLEOTIDE SEQUENCE [LARGE SCALE GENOMIC DNA]</scope>
    <source>
        <strain evidence="2">5</strain>
        <tissue evidence="2">Leaf</tissue>
    </source>
</reference>
<dbReference type="EMBL" id="JABEZY010000002">
    <property type="protein sequence ID" value="MBA0734853.1"/>
    <property type="molecule type" value="Genomic_DNA"/>
</dbReference>
<dbReference type="GO" id="GO:0051983">
    <property type="term" value="P:regulation of chromosome segregation"/>
    <property type="evidence" value="ECO:0007669"/>
    <property type="project" value="InterPro"/>
</dbReference>
<keyword evidence="1" id="KW-0175">Coiled coil</keyword>
<evidence type="ECO:0000256" key="1">
    <source>
        <dbReference type="SAM" id="Coils"/>
    </source>
</evidence>
<dbReference type="SUPFAM" id="SSF56112">
    <property type="entry name" value="Protein kinase-like (PK-like)"/>
    <property type="match status" value="1"/>
</dbReference>
<dbReference type="OrthoDB" id="1906227at2759"/>
<evidence type="ECO:0000313" key="3">
    <source>
        <dbReference type="Proteomes" id="UP000593579"/>
    </source>
</evidence>
<protein>
    <recommendedName>
        <fullName evidence="4">Protein kinase domain-containing protein</fullName>
    </recommendedName>
</protein>
<name>A0A7J9BEV8_GOSGO</name>
<proteinExistence type="predicted"/>
<feature type="coiled-coil region" evidence="1">
    <location>
        <begin position="45"/>
        <end position="72"/>
    </location>
</feature>
<dbReference type="Proteomes" id="UP000593579">
    <property type="component" value="Unassembled WGS sequence"/>
</dbReference>
<feature type="coiled-coil region" evidence="1">
    <location>
        <begin position="99"/>
        <end position="129"/>
    </location>
</feature>
<dbReference type="PANTHER" id="PTHR35730">
    <property type="entry name" value="KINETOCHORE PROTEIN SPC24 HOMOLOG-RELATED"/>
    <property type="match status" value="1"/>
</dbReference>
<organism evidence="2 3">
    <name type="scientific">Gossypium gossypioides</name>
    <name type="common">Mexican cotton</name>
    <name type="synonym">Selera gossypioides</name>
    <dbReference type="NCBI Taxonomy" id="34282"/>
    <lineage>
        <taxon>Eukaryota</taxon>
        <taxon>Viridiplantae</taxon>
        <taxon>Streptophyta</taxon>
        <taxon>Embryophyta</taxon>
        <taxon>Tracheophyta</taxon>
        <taxon>Spermatophyta</taxon>
        <taxon>Magnoliopsida</taxon>
        <taxon>eudicotyledons</taxon>
        <taxon>Gunneridae</taxon>
        <taxon>Pentapetalae</taxon>
        <taxon>rosids</taxon>
        <taxon>malvids</taxon>
        <taxon>Malvales</taxon>
        <taxon>Malvaceae</taxon>
        <taxon>Malvoideae</taxon>
        <taxon>Gossypium</taxon>
    </lineage>
</organism>
<keyword evidence="3" id="KW-1185">Reference proteome</keyword>
<sequence length="281" mass="32463">MIDVEKLISYSDDLVEVLKDKRDINNLTQCFQHFNDLRSHCDADSNEVHRLLREYEEKIEACKKKTEQAKLEVADGAEMEYLQKEYQEELEKEPVSNEIIELERQRVSIEERKKNLRKYEQDKLKEQRKLSMYASITNIIPDLEDQSRISGHIVDRDKKVIKKFEFDTSKMTAFDAYGLCRAVSSSRLKEPLSINIVICKSPFLKLTLGNILEGTSHFCKANIIGDGHFGSCLVERLKGALDVFDWSKCFKIAIGAAQGLEFLHQAFIPRIIQRDIKASNI</sequence>